<sequence>MRIPWIKDALGNEYDQSEIDRQPHPRYVMPLKGGGCGTRVSGRHGNADDPDGRTFHYFSTRTRRPARTTSSSVASSSPAAPFRAAGRCAGKRP</sequence>
<accession>A0A6H9UVC4</accession>
<evidence type="ECO:0000256" key="1">
    <source>
        <dbReference type="SAM" id="MobiDB-lite"/>
    </source>
</evidence>
<feature type="region of interest" description="Disordered" evidence="1">
    <location>
        <begin position="16"/>
        <end position="93"/>
    </location>
</feature>
<dbReference type="RefSeq" id="WP_150951377.1">
    <property type="nucleotide sequence ID" value="NZ_VZRB01000019.1"/>
</dbReference>
<proteinExistence type="predicted"/>
<dbReference type="AlphaFoldDB" id="A0A6H9UVC4"/>
<comment type="caution">
    <text evidence="2">The sequence shown here is derived from an EMBL/GenBank/DDBJ whole genome shotgun (WGS) entry which is preliminary data.</text>
</comment>
<feature type="compositionally biased region" description="Low complexity" evidence="1">
    <location>
        <begin position="67"/>
        <end position="87"/>
    </location>
</feature>
<gene>
    <name evidence="2" type="ORF">F7R91_24920</name>
</gene>
<evidence type="ECO:0000313" key="3">
    <source>
        <dbReference type="Proteomes" id="UP000442707"/>
    </source>
</evidence>
<protein>
    <submittedName>
        <fullName evidence="2">Uncharacterized protein</fullName>
    </submittedName>
</protein>
<evidence type="ECO:0000313" key="2">
    <source>
        <dbReference type="EMBL" id="KAB1143433.1"/>
    </source>
</evidence>
<feature type="compositionally biased region" description="Basic and acidic residues" evidence="1">
    <location>
        <begin position="45"/>
        <end position="54"/>
    </location>
</feature>
<dbReference type="EMBL" id="VZRB01000019">
    <property type="protein sequence ID" value="KAB1143433.1"/>
    <property type="molecule type" value="Genomic_DNA"/>
</dbReference>
<reference evidence="2 3" key="1">
    <citation type="submission" date="2019-09" db="EMBL/GenBank/DDBJ databases">
        <title>Screening of Novel Bioactive Compounds from Soil-Associated.</title>
        <authorList>
            <person name="Zhao S."/>
        </authorList>
    </citation>
    <scope>NUCLEOTIDE SEQUENCE [LARGE SCALE GENOMIC DNA]</scope>
    <source>
        <strain evidence="2 3">HIT-DPA4</strain>
    </source>
</reference>
<organism evidence="2 3">
    <name type="scientific">Streptomyces luteolifulvus</name>
    <dbReference type="NCBI Taxonomy" id="2615112"/>
    <lineage>
        <taxon>Bacteria</taxon>
        <taxon>Bacillati</taxon>
        <taxon>Actinomycetota</taxon>
        <taxon>Actinomycetes</taxon>
        <taxon>Kitasatosporales</taxon>
        <taxon>Streptomycetaceae</taxon>
        <taxon>Streptomyces</taxon>
    </lineage>
</organism>
<name>A0A6H9UVC4_9ACTN</name>
<dbReference type="Proteomes" id="UP000442707">
    <property type="component" value="Unassembled WGS sequence"/>
</dbReference>
<keyword evidence="3" id="KW-1185">Reference proteome</keyword>